<protein>
    <submittedName>
        <fullName evidence="2">Uncharacterized protein</fullName>
    </submittedName>
</protein>
<proteinExistence type="predicted"/>
<dbReference type="EMBL" id="KQ258251">
    <property type="protein sequence ID" value="KOM25036.1"/>
    <property type="molecule type" value="Genomic_DNA"/>
</dbReference>
<dbReference type="Proteomes" id="UP000053144">
    <property type="component" value="Unassembled WGS sequence"/>
</dbReference>
<evidence type="ECO:0000313" key="3">
    <source>
        <dbReference type="Proteomes" id="UP000053144"/>
    </source>
</evidence>
<dbReference type="Gramene" id="KOM25036">
    <property type="protein sequence ID" value="KOM25036"/>
    <property type="gene ID" value="LR48_Vigan45s003800"/>
</dbReference>
<reference evidence="3" key="1">
    <citation type="journal article" date="2015" name="Proc. Natl. Acad. Sci. U.S.A.">
        <title>Genome sequencing of adzuki bean (Vigna angularis) provides insight into high starch and low fat accumulation and domestication.</title>
        <authorList>
            <person name="Yang K."/>
            <person name="Tian Z."/>
            <person name="Chen C."/>
            <person name="Luo L."/>
            <person name="Zhao B."/>
            <person name="Wang Z."/>
            <person name="Yu L."/>
            <person name="Li Y."/>
            <person name="Sun Y."/>
            <person name="Li W."/>
            <person name="Chen Y."/>
            <person name="Li Y."/>
            <person name="Zhang Y."/>
            <person name="Ai D."/>
            <person name="Zhao J."/>
            <person name="Shang C."/>
            <person name="Ma Y."/>
            <person name="Wu B."/>
            <person name="Wang M."/>
            <person name="Gao L."/>
            <person name="Sun D."/>
            <person name="Zhang P."/>
            <person name="Guo F."/>
            <person name="Wang W."/>
            <person name="Li Y."/>
            <person name="Wang J."/>
            <person name="Varshney R.K."/>
            <person name="Wang J."/>
            <person name="Ling H.Q."/>
            <person name="Wan P."/>
        </authorList>
    </citation>
    <scope>NUCLEOTIDE SEQUENCE</scope>
    <source>
        <strain evidence="3">cv. Jingnong 6</strain>
    </source>
</reference>
<evidence type="ECO:0000313" key="2">
    <source>
        <dbReference type="EMBL" id="KOM25036.1"/>
    </source>
</evidence>
<organism evidence="2 3">
    <name type="scientific">Phaseolus angularis</name>
    <name type="common">Azuki bean</name>
    <name type="synonym">Vigna angularis</name>
    <dbReference type="NCBI Taxonomy" id="3914"/>
    <lineage>
        <taxon>Eukaryota</taxon>
        <taxon>Viridiplantae</taxon>
        <taxon>Streptophyta</taxon>
        <taxon>Embryophyta</taxon>
        <taxon>Tracheophyta</taxon>
        <taxon>Spermatophyta</taxon>
        <taxon>Magnoliopsida</taxon>
        <taxon>eudicotyledons</taxon>
        <taxon>Gunneridae</taxon>
        <taxon>Pentapetalae</taxon>
        <taxon>rosids</taxon>
        <taxon>fabids</taxon>
        <taxon>Fabales</taxon>
        <taxon>Fabaceae</taxon>
        <taxon>Papilionoideae</taxon>
        <taxon>50 kb inversion clade</taxon>
        <taxon>NPAAA clade</taxon>
        <taxon>indigoferoid/millettioid clade</taxon>
        <taxon>Phaseoleae</taxon>
        <taxon>Vigna</taxon>
    </lineage>
</organism>
<gene>
    <name evidence="2" type="ORF">LR48_Vigan45s003800</name>
</gene>
<feature type="compositionally biased region" description="Acidic residues" evidence="1">
    <location>
        <begin position="197"/>
        <end position="217"/>
    </location>
</feature>
<dbReference type="AlphaFoldDB" id="A0A0L9T3X1"/>
<accession>A0A0L9T3X1</accession>
<name>A0A0L9T3X1_PHAAN</name>
<sequence length="232" mass="25988">MHRASLKRPLRGARARRSSGCFLACSVLAVWFRAGMVSSLGKRVKTLGKKDKGTKGKEKEHFYSVKFRTAAHERYFPAVEGRKLLMETKVIADEIQRCTHGASENAPLRHPSLITHLFEAAHIDVSRPPLERPRKELDAAYFTHYCAVDEPGHPTPPPQQSRAHKREDFVARVAWPADPAQEGGRAEAAEASAMDAKDEDDEDEEAEEDEDSYEMSDELYLASTNGCHLCLE</sequence>
<feature type="region of interest" description="Disordered" evidence="1">
    <location>
        <begin position="176"/>
        <end position="217"/>
    </location>
</feature>
<evidence type="ECO:0000256" key="1">
    <source>
        <dbReference type="SAM" id="MobiDB-lite"/>
    </source>
</evidence>